<sequence>MPTPPRGHNPFSTLALHLSAALLLPPVKASHHGPLLPSSWSDCSFFLHNCPHLYPAGGLERLPLRVVVQVIFFEQVGQQCILISDLPNNVKVLLPQAESSSHKHNEDAIVAQNNGHTQEEVWDSVNNGFVAHIINGTNVNGKIVHAESTKGNMRHQEVFALN</sequence>
<dbReference type="EMBL" id="JABFUD020000025">
    <property type="protein sequence ID" value="KAI5058999.1"/>
    <property type="molecule type" value="Genomic_DNA"/>
</dbReference>
<keyword evidence="1" id="KW-0732">Signal</keyword>
<protein>
    <submittedName>
        <fullName evidence="2">Uncharacterized protein</fullName>
    </submittedName>
</protein>
<feature type="chain" id="PRO_5039569847" evidence="1">
    <location>
        <begin position="30"/>
        <end position="162"/>
    </location>
</feature>
<dbReference type="AlphaFoldDB" id="A0A9D4U091"/>
<feature type="signal peptide" evidence="1">
    <location>
        <begin position="1"/>
        <end position="29"/>
    </location>
</feature>
<evidence type="ECO:0000313" key="2">
    <source>
        <dbReference type="EMBL" id="KAI5058999.1"/>
    </source>
</evidence>
<organism evidence="2 3">
    <name type="scientific">Adiantum capillus-veneris</name>
    <name type="common">Maidenhair fern</name>
    <dbReference type="NCBI Taxonomy" id="13818"/>
    <lineage>
        <taxon>Eukaryota</taxon>
        <taxon>Viridiplantae</taxon>
        <taxon>Streptophyta</taxon>
        <taxon>Embryophyta</taxon>
        <taxon>Tracheophyta</taxon>
        <taxon>Polypodiopsida</taxon>
        <taxon>Polypodiidae</taxon>
        <taxon>Polypodiales</taxon>
        <taxon>Pteridineae</taxon>
        <taxon>Pteridaceae</taxon>
        <taxon>Vittarioideae</taxon>
        <taxon>Adiantum</taxon>
    </lineage>
</organism>
<proteinExistence type="predicted"/>
<name>A0A9D4U091_ADICA</name>
<keyword evidence="3" id="KW-1185">Reference proteome</keyword>
<comment type="caution">
    <text evidence="2">The sequence shown here is derived from an EMBL/GenBank/DDBJ whole genome shotgun (WGS) entry which is preliminary data.</text>
</comment>
<evidence type="ECO:0000256" key="1">
    <source>
        <dbReference type="SAM" id="SignalP"/>
    </source>
</evidence>
<dbReference type="Proteomes" id="UP000886520">
    <property type="component" value="Chromosome 25"/>
</dbReference>
<gene>
    <name evidence="2" type="ORF">GOP47_0025318</name>
</gene>
<reference evidence="2" key="1">
    <citation type="submission" date="2021-01" db="EMBL/GenBank/DDBJ databases">
        <title>Adiantum capillus-veneris genome.</title>
        <authorList>
            <person name="Fang Y."/>
            <person name="Liao Q."/>
        </authorList>
    </citation>
    <scope>NUCLEOTIDE SEQUENCE</scope>
    <source>
        <strain evidence="2">H3</strain>
        <tissue evidence="2">Leaf</tissue>
    </source>
</reference>
<accession>A0A9D4U091</accession>
<evidence type="ECO:0000313" key="3">
    <source>
        <dbReference type="Proteomes" id="UP000886520"/>
    </source>
</evidence>